<accession>E4UWM5</accession>
<reference evidence="3" key="1">
    <citation type="journal article" date="2012" name="MBio">
        <title>Comparative genome analysis of Trichophyton rubrum and related dermatophytes reveals candidate genes involved in infection.</title>
        <authorList>
            <person name="Martinez D.A."/>
            <person name="Oliver B.G."/>
            <person name="Graeser Y."/>
            <person name="Goldberg J.M."/>
            <person name="Li W."/>
            <person name="Martinez-Rossi N.M."/>
            <person name="Monod M."/>
            <person name="Shelest E."/>
            <person name="Barton R.C."/>
            <person name="Birch E."/>
            <person name="Brakhage A.A."/>
            <person name="Chen Z."/>
            <person name="Gurr S.J."/>
            <person name="Heiman D."/>
            <person name="Heitman J."/>
            <person name="Kosti I."/>
            <person name="Rossi A."/>
            <person name="Saif S."/>
            <person name="Samalova M."/>
            <person name="Saunders C.W."/>
            <person name="Shea T."/>
            <person name="Summerbell R.C."/>
            <person name="Xu J."/>
            <person name="Young S."/>
            <person name="Zeng Q."/>
            <person name="Birren B.W."/>
            <person name="Cuomo C.A."/>
            <person name="White T.C."/>
        </authorList>
    </citation>
    <scope>NUCLEOTIDE SEQUENCE [LARGE SCALE GENOMIC DNA]</scope>
    <source>
        <strain evidence="3">ATCC MYA-4604 / CBS 118893</strain>
    </source>
</reference>
<dbReference type="GeneID" id="10028255"/>
<dbReference type="HOGENOM" id="CLU_2346254_0_0_1"/>
<dbReference type="EMBL" id="DS989825">
    <property type="protein sequence ID" value="EFR02568.1"/>
    <property type="molecule type" value="Genomic_DNA"/>
</dbReference>
<organism evidence="3">
    <name type="scientific">Arthroderma gypseum (strain ATCC MYA-4604 / CBS 118893)</name>
    <name type="common">Microsporum gypseum</name>
    <dbReference type="NCBI Taxonomy" id="535722"/>
    <lineage>
        <taxon>Eukaryota</taxon>
        <taxon>Fungi</taxon>
        <taxon>Dikarya</taxon>
        <taxon>Ascomycota</taxon>
        <taxon>Pezizomycotina</taxon>
        <taxon>Eurotiomycetes</taxon>
        <taxon>Eurotiomycetidae</taxon>
        <taxon>Onygenales</taxon>
        <taxon>Arthrodermataceae</taxon>
        <taxon>Nannizzia</taxon>
    </lineage>
</organism>
<dbReference type="AlphaFoldDB" id="E4UWM5"/>
<gene>
    <name evidence="2" type="ORF">MGYG_05564</name>
</gene>
<sequence>MGSEASVGMPYTGQGVCIREYGGGERKGGLEYGMSGFAGGCTEYRFSLHEPREDGRQPTGQRQEGPPDIWVGASAIFVHGWKWRAERQGRGLLEKFD</sequence>
<evidence type="ECO:0000313" key="2">
    <source>
        <dbReference type="EMBL" id="EFR02568.1"/>
    </source>
</evidence>
<feature type="region of interest" description="Disordered" evidence="1">
    <location>
        <begin position="49"/>
        <end position="68"/>
    </location>
</feature>
<keyword evidence="3" id="KW-1185">Reference proteome</keyword>
<dbReference type="Proteomes" id="UP000002669">
    <property type="component" value="Unassembled WGS sequence"/>
</dbReference>
<dbReference type="eggNOG" id="ENOG502RPX7">
    <property type="taxonomic scope" value="Eukaryota"/>
</dbReference>
<evidence type="ECO:0000256" key="1">
    <source>
        <dbReference type="SAM" id="MobiDB-lite"/>
    </source>
</evidence>
<dbReference type="RefSeq" id="XP_003172979.1">
    <property type="nucleotide sequence ID" value="XM_003172931.1"/>
</dbReference>
<dbReference type="InParanoid" id="E4UWM5"/>
<dbReference type="VEuPathDB" id="FungiDB:MGYG_05564"/>
<name>E4UWM5_ARTGP</name>
<protein>
    <submittedName>
        <fullName evidence="2">Uncharacterized protein</fullName>
    </submittedName>
</protein>
<evidence type="ECO:0000313" key="3">
    <source>
        <dbReference type="Proteomes" id="UP000002669"/>
    </source>
</evidence>
<proteinExistence type="predicted"/>